<name>A0A087UR55_STEMI</name>
<proteinExistence type="predicted"/>
<dbReference type="EMBL" id="KK121154">
    <property type="protein sequence ID" value="KFM79844.1"/>
    <property type="molecule type" value="Genomic_DNA"/>
</dbReference>
<feature type="non-terminal residue" evidence="2">
    <location>
        <position position="41"/>
    </location>
</feature>
<evidence type="ECO:0000313" key="3">
    <source>
        <dbReference type="Proteomes" id="UP000054359"/>
    </source>
</evidence>
<dbReference type="AlphaFoldDB" id="A0A087UR55"/>
<evidence type="ECO:0000256" key="1">
    <source>
        <dbReference type="SAM" id="Phobius"/>
    </source>
</evidence>
<organism evidence="2 3">
    <name type="scientific">Stegodyphus mimosarum</name>
    <name type="common">African social velvet spider</name>
    <dbReference type="NCBI Taxonomy" id="407821"/>
    <lineage>
        <taxon>Eukaryota</taxon>
        <taxon>Metazoa</taxon>
        <taxon>Ecdysozoa</taxon>
        <taxon>Arthropoda</taxon>
        <taxon>Chelicerata</taxon>
        <taxon>Arachnida</taxon>
        <taxon>Araneae</taxon>
        <taxon>Araneomorphae</taxon>
        <taxon>Entelegynae</taxon>
        <taxon>Eresoidea</taxon>
        <taxon>Eresidae</taxon>
        <taxon>Stegodyphus</taxon>
    </lineage>
</organism>
<feature type="transmembrane region" description="Helical" evidence="1">
    <location>
        <begin position="12"/>
        <end position="29"/>
    </location>
</feature>
<keyword evidence="1" id="KW-1133">Transmembrane helix</keyword>
<keyword evidence="1" id="KW-0472">Membrane</keyword>
<protein>
    <submittedName>
        <fullName evidence="2">Uncharacterized protein</fullName>
    </submittedName>
</protein>
<keyword evidence="3" id="KW-1185">Reference proteome</keyword>
<dbReference type="OrthoDB" id="6434695at2759"/>
<reference evidence="2 3" key="1">
    <citation type="submission" date="2013-11" db="EMBL/GenBank/DDBJ databases">
        <title>Genome sequencing of Stegodyphus mimosarum.</title>
        <authorList>
            <person name="Bechsgaard J."/>
        </authorList>
    </citation>
    <scope>NUCLEOTIDE SEQUENCE [LARGE SCALE GENOMIC DNA]</scope>
</reference>
<accession>A0A087UR55</accession>
<sequence>MSTLKRIMERHGPIVVFIPGILVIHWAWFRLQENELFVPRE</sequence>
<gene>
    <name evidence="2" type="ORF">X975_10099</name>
</gene>
<evidence type="ECO:0000313" key="2">
    <source>
        <dbReference type="EMBL" id="KFM79844.1"/>
    </source>
</evidence>
<dbReference type="Proteomes" id="UP000054359">
    <property type="component" value="Unassembled WGS sequence"/>
</dbReference>
<keyword evidence="1" id="KW-0812">Transmembrane</keyword>